<evidence type="ECO:0000313" key="1">
    <source>
        <dbReference type="EMBL" id="GME98345.1"/>
    </source>
</evidence>
<gene>
    <name evidence="1" type="ORF">Cboi01_000491900</name>
</gene>
<proteinExistence type="predicted"/>
<keyword evidence="2" id="KW-1185">Reference proteome</keyword>
<accession>A0ACB5TZZ8</accession>
<reference evidence="1" key="1">
    <citation type="submission" date="2023-04" db="EMBL/GenBank/DDBJ databases">
        <title>Candida boidinii NBRC 1967.</title>
        <authorList>
            <person name="Ichikawa N."/>
            <person name="Sato H."/>
            <person name="Tonouchi N."/>
        </authorList>
    </citation>
    <scope>NUCLEOTIDE SEQUENCE</scope>
    <source>
        <strain evidence="1">NBRC 1967</strain>
    </source>
</reference>
<dbReference type="Proteomes" id="UP001165101">
    <property type="component" value="Unassembled WGS sequence"/>
</dbReference>
<dbReference type="EMBL" id="BSXV01003433">
    <property type="protein sequence ID" value="GME98345.1"/>
    <property type="molecule type" value="Genomic_DNA"/>
</dbReference>
<sequence length="514" mass="59256">MSQQYATRQAKQLENNLELNFPVHFEELMYGKEEPYYLGKKVEYLIGCCENVNFGDIAVLLRKSSLSRKIEEEFRKKRIPYRILRGTSFWERKEIKFMIYLLRAVGYKTDWLAYDATMNVPKRGLGDKFLENLKLYCDKFQRNSIIEFDTIDIFNKIVQGKLDFKINTKQREGLSDYVNLIIQARDILKDYNNMGLGTRLELAFKHLVEKSGIIDAIISETEKKAASEISEKKELMQENIDEFAEQFLTFEPIENDDSLFDQDGNINGGPIIYHGLEQVLPDVSDVQEVTEADDVHNDSDSDSIEIVDVREVNGRGDYKSCSADEADEVDYDIGNISIATQERFAKMEDTIFKDDNPGIRGRKFVTLFLEGIKLYDETPKDAQVGEYVSEEEKNNVITISTIHASKGLEWPVVFIPSLVDGIIPSSQSLSEEGERAEKLLDEERRCLYVAITRAKYKVFLSSYKKMGDTETFSFSYDRPLGTSRFVTPIRINKSVCYNDRFANMLLDQTVYKKI</sequence>
<comment type="caution">
    <text evidence="1">The sequence shown here is derived from an EMBL/GenBank/DDBJ whole genome shotgun (WGS) entry which is preliminary data.</text>
</comment>
<evidence type="ECO:0000313" key="2">
    <source>
        <dbReference type="Proteomes" id="UP001165101"/>
    </source>
</evidence>
<organism evidence="1 2">
    <name type="scientific">Candida boidinii</name>
    <name type="common">Yeast</name>
    <dbReference type="NCBI Taxonomy" id="5477"/>
    <lineage>
        <taxon>Eukaryota</taxon>
        <taxon>Fungi</taxon>
        <taxon>Dikarya</taxon>
        <taxon>Ascomycota</taxon>
        <taxon>Saccharomycotina</taxon>
        <taxon>Pichiomycetes</taxon>
        <taxon>Pichiales</taxon>
        <taxon>Pichiaceae</taxon>
        <taxon>Ogataea</taxon>
        <taxon>Ogataea/Candida clade</taxon>
    </lineage>
</organism>
<name>A0ACB5TZZ8_CANBO</name>
<protein>
    <submittedName>
        <fullName evidence="1">Unnamed protein product</fullName>
    </submittedName>
</protein>